<dbReference type="AlphaFoldDB" id="A0AAW0KPV9"/>
<feature type="compositionally biased region" description="Polar residues" evidence="1">
    <location>
        <begin position="12"/>
        <end position="25"/>
    </location>
</feature>
<sequence>MKNEGRQKNEEQSTNATNERSNTHPANDERRRRFHQTPTNPATPTAKHEEQRTNPANEEQTPGADPIRSDPIFSCSLFFVCWVAPGFARRCWGSSGFGQNRRLGSSAPAFVVCWLPTHLQAENSSSETPLLVVGTTARYMTAEVVTAHK</sequence>
<dbReference type="Proteomes" id="UP000237347">
    <property type="component" value="Unassembled WGS sequence"/>
</dbReference>
<feature type="region of interest" description="Disordered" evidence="1">
    <location>
        <begin position="1"/>
        <end position="67"/>
    </location>
</feature>
<evidence type="ECO:0000256" key="1">
    <source>
        <dbReference type="SAM" id="MobiDB-lite"/>
    </source>
</evidence>
<organism evidence="2 3">
    <name type="scientific">Quercus suber</name>
    <name type="common">Cork oak</name>
    <dbReference type="NCBI Taxonomy" id="58331"/>
    <lineage>
        <taxon>Eukaryota</taxon>
        <taxon>Viridiplantae</taxon>
        <taxon>Streptophyta</taxon>
        <taxon>Embryophyta</taxon>
        <taxon>Tracheophyta</taxon>
        <taxon>Spermatophyta</taxon>
        <taxon>Magnoliopsida</taxon>
        <taxon>eudicotyledons</taxon>
        <taxon>Gunneridae</taxon>
        <taxon>Pentapetalae</taxon>
        <taxon>rosids</taxon>
        <taxon>fabids</taxon>
        <taxon>Fagales</taxon>
        <taxon>Fagaceae</taxon>
        <taxon>Quercus</taxon>
    </lineage>
</organism>
<evidence type="ECO:0000313" key="2">
    <source>
        <dbReference type="EMBL" id="KAK7840036.1"/>
    </source>
</evidence>
<accession>A0AAW0KPV9</accession>
<protein>
    <submittedName>
        <fullName evidence="2">Uncharacterized protein</fullName>
    </submittedName>
</protein>
<evidence type="ECO:0000313" key="3">
    <source>
        <dbReference type="Proteomes" id="UP000237347"/>
    </source>
</evidence>
<proteinExistence type="predicted"/>
<gene>
    <name evidence="2" type="ORF">CFP56_017270</name>
</gene>
<feature type="compositionally biased region" description="Basic and acidic residues" evidence="1">
    <location>
        <begin position="1"/>
        <end position="11"/>
    </location>
</feature>
<reference evidence="2 3" key="1">
    <citation type="journal article" date="2018" name="Sci. Data">
        <title>The draft genome sequence of cork oak.</title>
        <authorList>
            <person name="Ramos A.M."/>
            <person name="Usie A."/>
            <person name="Barbosa P."/>
            <person name="Barros P.M."/>
            <person name="Capote T."/>
            <person name="Chaves I."/>
            <person name="Simoes F."/>
            <person name="Abreu I."/>
            <person name="Carrasquinho I."/>
            <person name="Faro C."/>
            <person name="Guimaraes J.B."/>
            <person name="Mendonca D."/>
            <person name="Nobrega F."/>
            <person name="Rodrigues L."/>
            <person name="Saibo N.J.M."/>
            <person name="Varela M.C."/>
            <person name="Egas C."/>
            <person name="Matos J."/>
            <person name="Miguel C.M."/>
            <person name="Oliveira M.M."/>
            <person name="Ricardo C.P."/>
            <person name="Goncalves S."/>
        </authorList>
    </citation>
    <scope>NUCLEOTIDE SEQUENCE [LARGE SCALE GENOMIC DNA]</scope>
    <source>
        <strain evidence="3">cv. HL8</strain>
    </source>
</reference>
<comment type="caution">
    <text evidence="2">The sequence shown here is derived from an EMBL/GenBank/DDBJ whole genome shotgun (WGS) entry which is preliminary data.</text>
</comment>
<dbReference type="EMBL" id="PKMF04000270">
    <property type="protein sequence ID" value="KAK7840036.1"/>
    <property type="molecule type" value="Genomic_DNA"/>
</dbReference>
<keyword evidence="3" id="KW-1185">Reference proteome</keyword>
<name>A0AAW0KPV9_QUESU</name>